<dbReference type="VEuPathDB" id="FungiDB:P170DRAFT_514540"/>
<dbReference type="GeneID" id="36562923"/>
<evidence type="ECO:0000313" key="3">
    <source>
        <dbReference type="Proteomes" id="UP000234275"/>
    </source>
</evidence>
<dbReference type="OrthoDB" id="9975758at2759"/>
<comment type="caution">
    <text evidence="2">The sequence shown here is derived from an EMBL/GenBank/DDBJ whole genome shotgun (WGS) entry which is preliminary data.</text>
</comment>
<dbReference type="AlphaFoldDB" id="A0A2I2FRM1"/>
<dbReference type="EMBL" id="MSFO01000011">
    <property type="protein sequence ID" value="PLB43280.1"/>
    <property type="molecule type" value="Genomic_DNA"/>
</dbReference>
<keyword evidence="3" id="KW-1185">Reference proteome</keyword>
<evidence type="ECO:0000313" key="2">
    <source>
        <dbReference type="EMBL" id="PLB43280.1"/>
    </source>
</evidence>
<dbReference type="STRING" id="1392250.A0A2I2FRM1"/>
<name>A0A2I2FRM1_9EURO</name>
<sequence length="227" mass="24908">MAAMIHAPRKYHHLVAEQPEPATPASPAKTNLLGSWYITRSSSPFWIDKRNPTITLAADSKTDDGTRAPETLPLSALYQTAGPAPVLANQTSYQTLASSKVKTTAGMDRPVDGSSSFWGESGGSGGGEGPIQMEWRGSGWLRMVSARWEILGWGGEGEAEADEWLLVFADKSMFTPAGISLYTRRRTGVEDMEWAGIEEGLRRLVERYPEEGELRELALGMRVVRHD</sequence>
<evidence type="ECO:0000256" key="1">
    <source>
        <dbReference type="SAM" id="MobiDB-lite"/>
    </source>
</evidence>
<protein>
    <submittedName>
        <fullName evidence="2">Uncharacterized protein</fullName>
    </submittedName>
</protein>
<feature type="region of interest" description="Disordered" evidence="1">
    <location>
        <begin position="105"/>
        <end position="126"/>
    </location>
</feature>
<dbReference type="Proteomes" id="UP000234275">
    <property type="component" value="Unassembled WGS sequence"/>
</dbReference>
<dbReference type="RefSeq" id="XP_024698582.1">
    <property type="nucleotide sequence ID" value="XM_024855217.1"/>
</dbReference>
<gene>
    <name evidence="2" type="ORF">P170DRAFT_514540</name>
</gene>
<proteinExistence type="predicted"/>
<accession>A0A2I2FRM1</accession>
<reference evidence="2 3" key="1">
    <citation type="submission" date="2016-12" db="EMBL/GenBank/DDBJ databases">
        <title>The genomes of Aspergillus section Nigri reveals drivers in fungal speciation.</title>
        <authorList>
            <consortium name="DOE Joint Genome Institute"/>
            <person name="Vesth T.C."/>
            <person name="Nybo J."/>
            <person name="Theobald S."/>
            <person name="Brandl J."/>
            <person name="Frisvad J.C."/>
            <person name="Nielsen K.F."/>
            <person name="Lyhne E.K."/>
            <person name="Kogle M.E."/>
            <person name="Kuo A."/>
            <person name="Riley R."/>
            <person name="Clum A."/>
            <person name="Nolan M."/>
            <person name="Lipzen A."/>
            <person name="Salamov A."/>
            <person name="Henrissat B."/>
            <person name="Wiebenga A."/>
            <person name="De Vries R.P."/>
            <person name="Grigoriev I.V."/>
            <person name="Mortensen U.H."/>
            <person name="Andersen M.R."/>
            <person name="Baker S.E."/>
        </authorList>
    </citation>
    <scope>NUCLEOTIDE SEQUENCE [LARGE SCALE GENOMIC DNA]</scope>
    <source>
        <strain evidence="2 3">IBT 23096</strain>
    </source>
</reference>
<organism evidence="2 3">
    <name type="scientific">Aspergillus steynii IBT 23096</name>
    <dbReference type="NCBI Taxonomy" id="1392250"/>
    <lineage>
        <taxon>Eukaryota</taxon>
        <taxon>Fungi</taxon>
        <taxon>Dikarya</taxon>
        <taxon>Ascomycota</taxon>
        <taxon>Pezizomycotina</taxon>
        <taxon>Eurotiomycetes</taxon>
        <taxon>Eurotiomycetidae</taxon>
        <taxon>Eurotiales</taxon>
        <taxon>Aspergillaceae</taxon>
        <taxon>Aspergillus</taxon>
        <taxon>Aspergillus subgen. Circumdati</taxon>
    </lineage>
</organism>